<dbReference type="Gene3D" id="1.10.10.10">
    <property type="entry name" value="Winged helix-like DNA-binding domain superfamily/Winged helix DNA-binding domain"/>
    <property type="match status" value="1"/>
</dbReference>
<dbReference type="AlphaFoldDB" id="A0A4Y3WVP9"/>
<dbReference type="EMBL" id="BJNG01000059">
    <property type="protein sequence ID" value="GEC22834.1"/>
    <property type="molecule type" value="Genomic_DNA"/>
</dbReference>
<evidence type="ECO:0000313" key="7">
    <source>
        <dbReference type="Proteomes" id="UP000320338"/>
    </source>
</evidence>
<dbReference type="Proteomes" id="UP000320338">
    <property type="component" value="Unassembled WGS sequence"/>
</dbReference>
<evidence type="ECO:0000256" key="4">
    <source>
        <dbReference type="SAM" id="MobiDB-lite"/>
    </source>
</evidence>
<evidence type="ECO:0000256" key="1">
    <source>
        <dbReference type="ARBA" id="ARBA00023015"/>
    </source>
</evidence>
<comment type="caution">
    <text evidence="6">The sequence shown here is derived from an EMBL/GenBank/DDBJ whole genome shotgun (WGS) entry which is preliminary data.</text>
</comment>
<gene>
    <name evidence="6" type="ORF">PHY01_51170</name>
</gene>
<accession>A0A4Y3WVP9</accession>
<feature type="domain" description="HTH gntR-type" evidence="5">
    <location>
        <begin position="2"/>
        <end position="69"/>
    </location>
</feature>
<dbReference type="Pfam" id="PF07729">
    <property type="entry name" value="FCD"/>
    <property type="match status" value="1"/>
</dbReference>
<protein>
    <submittedName>
        <fullName evidence="6">GntR family transcriptional regulator</fullName>
    </submittedName>
</protein>
<dbReference type="SMART" id="SM00345">
    <property type="entry name" value="HTH_GNTR"/>
    <property type="match status" value="1"/>
</dbReference>
<dbReference type="InterPro" id="IPR008920">
    <property type="entry name" value="TF_FadR/GntR_C"/>
</dbReference>
<feature type="region of interest" description="Disordered" evidence="4">
    <location>
        <begin position="207"/>
        <end position="228"/>
    </location>
</feature>
<dbReference type="PANTHER" id="PTHR43537">
    <property type="entry name" value="TRANSCRIPTIONAL REGULATOR, GNTR FAMILY"/>
    <property type="match status" value="1"/>
</dbReference>
<dbReference type="InterPro" id="IPR000524">
    <property type="entry name" value="Tscrpt_reg_HTH_GntR"/>
</dbReference>
<organism evidence="6 7">
    <name type="scientific">Pseudonocardia hydrocarbonoxydans</name>
    <dbReference type="NCBI Taxonomy" id="76726"/>
    <lineage>
        <taxon>Bacteria</taxon>
        <taxon>Bacillati</taxon>
        <taxon>Actinomycetota</taxon>
        <taxon>Actinomycetes</taxon>
        <taxon>Pseudonocardiales</taxon>
        <taxon>Pseudonocardiaceae</taxon>
        <taxon>Pseudonocardia</taxon>
    </lineage>
</organism>
<dbReference type="InterPro" id="IPR011711">
    <property type="entry name" value="GntR_C"/>
</dbReference>
<evidence type="ECO:0000313" key="6">
    <source>
        <dbReference type="EMBL" id="GEC22834.1"/>
    </source>
</evidence>
<dbReference type="Gene3D" id="1.20.120.530">
    <property type="entry name" value="GntR ligand-binding domain-like"/>
    <property type="match status" value="1"/>
</dbReference>
<keyword evidence="3" id="KW-0804">Transcription</keyword>
<dbReference type="Pfam" id="PF00392">
    <property type="entry name" value="GntR"/>
    <property type="match status" value="1"/>
</dbReference>
<dbReference type="RefSeq" id="WP_141282676.1">
    <property type="nucleotide sequence ID" value="NZ_BAAARZ010000061.1"/>
</dbReference>
<keyword evidence="7" id="KW-1185">Reference proteome</keyword>
<dbReference type="PANTHER" id="PTHR43537:SF49">
    <property type="entry name" value="TRANSCRIPTIONAL REGULATORY PROTEIN"/>
    <property type="match status" value="1"/>
</dbReference>
<evidence type="ECO:0000256" key="2">
    <source>
        <dbReference type="ARBA" id="ARBA00023125"/>
    </source>
</evidence>
<dbReference type="SUPFAM" id="SSF48008">
    <property type="entry name" value="GntR ligand-binding domain-like"/>
    <property type="match status" value="1"/>
</dbReference>
<keyword evidence="2" id="KW-0238">DNA-binding</keyword>
<dbReference type="SUPFAM" id="SSF46785">
    <property type="entry name" value="Winged helix' DNA-binding domain"/>
    <property type="match status" value="1"/>
</dbReference>
<dbReference type="SMART" id="SM00895">
    <property type="entry name" value="FCD"/>
    <property type="match status" value="1"/>
</dbReference>
<proteinExistence type="predicted"/>
<evidence type="ECO:0000259" key="5">
    <source>
        <dbReference type="PROSITE" id="PS50949"/>
    </source>
</evidence>
<dbReference type="InterPro" id="IPR036390">
    <property type="entry name" value="WH_DNA-bd_sf"/>
</dbReference>
<dbReference type="PROSITE" id="PS50949">
    <property type="entry name" value="HTH_GNTR"/>
    <property type="match status" value="1"/>
</dbReference>
<dbReference type="CDD" id="cd07377">
    <property type="entry name" value="WHTH_GntR"/>
    <property type="match status" value="1"/>
</dbReference>
<keyword evidence="1" id="KW-0805">Transcription regulation</keyword>
<dbReference type="OrthoDB" id="8680240at2"/>
<sequence>MPRAAEAAYQVIQGAIATGEYAPGSWLREEDIADRAGVSRTPVREALRRLGIEGLVEIVPNRGALVLGWTTRDLDDIHDLRAMLEGYAVRRVAEGGHADLPALAALCTEMERLLEVGGEATFPRIGELSSEFHTALYVASANRQLLAVMPALIEIPLAREGYHQRTREMIERGMTQHREILDAIAARDGDWAESVMRAHIRSGRASLRRRGRWAEEPTDGEPAEGAGA</sequence>
<dbReference type="GO" id="GO:0003700">
    <property type="term" value="F:DNA-binding transcription factor activity"/>
    <property type="evidence" value="ECO:0007669"/>
    <property type="project" value="InterPro"/>
</dbReference>
<evidence type="ECO:0000256" key="3">
    <source>
        <dbReference type="ARBA" id="ARBA00023163"/>
    </source>
</evidence>
<dbReference type="PRINTS" id="PR00035">
    <property type="entry name" value="HTHGNTR"/>
</dbReference>
<dbReference type="GO" id="GO:0003677">
    <property type="term" value="F:DNA binding"/>
    <property type="evidence" value="ECO:0007669"/>
    <property type="project" value="UniProtKB-KW"/>
</dbReference>
<dbReference type="InterPro" id="IPR036388">
    <property type="entry name" value="WH-like_DNA-bd_sf"/>
</dbReference>
<name>A0A4Y3WVP9_9PSEU</name>
<reference evidence="6 7" key="1">
    <citation type="submission" date="2019-06" db="EMBL/GenBank/DDBJ databases">
        <title>Whole genome shotgun sequence of Pseudonocardia hydrocarbonoxydans NBRC 14498.</title>
        <authorList>
            <person name="Hosoyama A."/>
            <person name="Uohara A."/>
            <person name="Ohji S."/>
            <person name="Ichikawa N."/>
        </authorList>
    </citation>
    <scope>NUCLEOTIDE SEQUENCE [LARGE SCALE GENOMIC DNA]</scope>
    <source>
        <strain evidence="6 7">NBRC 14498</strain>
    </source>
</reference>